<comment type="similarity">
    <text evidence="1">Belongs to the FAM136 family.</text>
</comment>
<accession>A0A922L9M6</accession>
<dbReference type="PANTHER" id="PTHR21096">
    <property type="entry name" value="PROTEIN FAM136A"/>
    <property type="match status" value="1"/>
</dbReference>
<reference evidence="2" key="1">
    <citation type="submission" date="2013-05" db="EMBL/GenBank/DDBJ databases">
        <authorList>
            <person name="Yim A.K.Y."/>
            <person name="Chan T.F."/>
            <person name="Ji K.M."/>
            <person name="Liu X.Y."/>
            <person name="Zhou J.W."/>
            <person name="Li R.Q."/>
            <person name="Yang K.Y."/>
            <person name="Li J."/>
            <person name="Li M."/>
            <person name="Law P.T.W."/>
            <person name="Wu Y.L."/>
            <person name="Cai Z.L."/>
            <person name="Qin H."/>
            <person name="Bao Y."/>
            <person name="Leung R.K.K."/>
            <person name="Ng P.K.S."/>
            <person name="Zou J."/>
            <person name="Zhong X.J."/>
            <person name="Ran P.X."/>
            <person name="Zhong N.S."/>
            <person name="Liu Z.G."/>
            <person name="Tsui S.K.W."/>
        </authorList>
    </citation>
    <scope>NUCLEOTIDE SEQUENCE</scope>
    <source>
        <strain evidence="2">Derf</strain>
        <tissue evidence="2">Whole organism</tissue>
    </source>
</reference>
<name>A0A922L9M6_DERFA</name>
<protein>
    <recommendedName>
        <fullName evidence="4">Protein FAM136A</fullName>
    </recommendedName>
</protein>
<comment type="caution">
    <text evidence="2">The sequence shown here is derived from an EMBL/GenBank/DDBJ whole genome shotgun (WGS) entry which is preliminary data.</text>
</comment>
<gene>
    <name evidence="2" type="ORF">DERF_006408</name>
</gene>
<dbReference type="OrthoDB" id="9975421at2759"/>
<evidence type="ECO:0000313" key="2">
    <source>
        <dbReference type="EMBL" id="KAH9522852.1"/>
    </source>
</evidence>
<evidence type="ECO:0000256" key="1">
    <source>
        <dbReference type="ARBA" id="ARBA00009952"/>
    </source>
</evidence>
<reference evidence="2" key="2">
    <citation type="journal article" date="2022" name="Res Sq">
        <title>Comparative Genomics Reveals Insights into the Divergent Evolution of Astigmatic Mites and Household Pest Adaptations.</title>
        <authorList>
            <person name="Xiong Q."/>
            <person name="Wan A.T.-Y."/>
            <person name="Liu X.-Y."/>
            <person name="Fung C.S.-H."/>
            <person name="Xiao X."/>
            <person name="Malainual N."/>
            <person name="Hou J."/>
            <person name="Wang L."/>
            <person name="Wang M."/>
            <person name="Yang K."/>
            <person name="Cui Y."/>
            <person name="Leung E."/>
            <person name="Nong W."/>
            <person name="Shin S.-K."/>
            <person name="Au S."/>
            <person name="Jeong K.Y."/>
            <person name="Chew F.T."/>
            <person name="Hui J."/>
            <person name="Leung T.F."/>
            <person name="Tungtrongchitr A."/>
            <person name="Zhong N."/>
            <person name="Liu Z."/>
            <person name="Tsui S."/>
        </authorList>
    </citation>
    <scope>NUCLEOTIDE SEQUENCE</scope>
    <source>
        <strain evidence="2">Derf</strain>
        <tissue evidence="2">Whole organism</tissue>
    </source>
</reference>
<proteinExistence type="inferred from homology"/>
<evidence type="ECO:0008006" key="4">
    <source>
        <dbReference type="Google" id="ProtNLM"/>
    </source>
</evidence>
<sequence length="145" mass="16788">MMAEEAQKRVQAEVNKFLTNLDQTCLRKMQVQMFQCSAKCCENNNASMEQVASCVEDCSSKFRKAQSYISNEMSGFLKRLERCALQCQDQIHDQMNADTTDDQMKRFESQFESCVIRCADDTIKVMPDLFRKIKGIIEKEAYHKA</sequence>
<dbReference type="Pfam" id="PF05811">
    <property type="entry name" value="DUF842"/>
    <property type="match status" value="1"/>
</dbReference>
<keyword evidence="3" id="KW-1185">Reference proteome</keyword>
<dbReference type="PANTHER" id="PTHR21096:SF0">
    <property type="entry name" value="PROTEIN FAM136A"/>
    <property type="match status" value="1"/>
</dbReference>
<dbReference type="GO" id="GO:0005737">
    <property type="term" value="C:cytoplasm"/>
    <property type="evidence" value="ECO:0007669"/>
    <property type="project" value="TreeGrafter"/>
</dbReference>
<dbReference type="InterPro" id="IPR008560">
    <property type="entry name" value="DUF842_euk"/>
</dbReference>
<dbReference type="Proteomes" id="UP000790347">
    <property type="component" value="Unassembled WGS sequence"/>
</dbReference>
<organism evidence="2 3">
    <name type="scientific">Dermatophagoides farinae</name>
    <name type="common">American house dust mite</name>
    <dbReference type="NCBI Taxonomy" id="6954"/>
    <lineage>
        <taxon>Eukaryota</taxon>
        <taxon>Metazoa</taxon>
        <taxon>Ecdysozoa</taxon>
        <taxon>Arthropoda</taxon>
        <taxon>Chelicerata</taxon>
        <taxon>Arachnida</taxon>
        <taxon>Acari</taxon>
        <taxon>Acariformes</taxon>
        <taxon>Sarcoptiformes</taxon>
        <taxon>Astigmata</taxon>
        <taxon>Psoroptidia</taxon>
        <taxon>Analgoidea</taxon>
        <taxon>Pyroglyphidae</taxon>
        <taxon>Dermatophagoidinae</taxon>
        <taxon>Dermatophagoides</taxon>
    </lineage>
</organism>
<dbReference type="AlphaFoldDB" id="A0A922L9M6"/>
<dbReference type="EMBL" id="ASGP02000002">
    <property type="protein sequence ID" value="KAH9522852.1"/>
    <property type="molecule type" value="Genomic_DNA"/>
</dbReference>
<evidence type="ECO:0000313" key="3">
    <source>
        <dbReference type="Proteomes" id="UP000790347"/>
    </source>
</evidence>